<proteinExistence type="predicted"/>
<gene>
    <name evidence="1" type="ORF">NON19_19200</name>
</gene>
<protein>
    <submittedName>
        <fullName evidence="1">Uncharacterized protein</fullName>
    </submittedName>
</protein>
<comment type="caution">
    <text evidence="1">The sequence shown here is derived from an EMBL/GenBank/DDBJ whole genome shotgun (WGS) entry which is preliminary data.</text>
</comment>
<dbReference type="Gene3D" id="1.20.5.190">
    <property type="match status" value="1"/>
</dbReference>
<reference evidence="1 2" key="1">
    <citation type="submission" date="2022-06" db="EMBL/GenBank/DDBJ databases">
        <title>Draft genome sequence of type strain Streptomyces rubrisoli DSM 42083.</title>
        <authorList>
            <person name="Duangmal K."/>
            <person name="Klaysubun C."/>
        </authorList>
    </citation>
    <scope>NUCLEOTIDE SEQUENCE [LARGE SCALE GENOMIC DNA]</scope>
    <source>
        <strain evidence="1 2">DSM 42083</strain>
    </source>
</reference>
<dbReference type="EMBL" id="JANFNH010000023">
    <property type="protein sequence ID" value="MCQ4044092.1"/>
    <property type="molecule type" value="Genomic_DNA"/>
</dbReference>
<dbReference type="RefSeq" id="WP_255929728.1">
    <property type="nucleotide sequence ID" value="NZ_JANFNH010000023.1"/>
</dbReference>
<sequence>MADPIAENEIAALTRRYEDTCTDIETIKRDVLSLKVDVAEIRRDLNTLGTKFDAFVTEQRATNAKFDAFVTEQQAMNAEQRSINATLVDLLTNLVGRDAD</sequence>
<evidence type="ECO:0000313" key="2">
    <source>
        <dbReference type="Proteomes" id="UP001206206"/>
    </source>
</evidence>
<evidence type="ECO:0000313" key="1">
    <source>
        <dbReference type="EMBL" id="MCQ4044092.1"/>
    </source>
</evidence>
<name>A0ABT1PFF3_9ACTN</name>
<dbReference type="Proteomes" id="UP001206206">
    <property type="component" value="Unassembled WGS sequence"/>
</dbReference>
<keyword evidence="2" id="KW-1185">Reference proteome</keyword>
<organism evidence="1 2">
    <name type="scientific">Streptantibioticus rubrisoli</name>
    <dbReference type="NCBI Taxonomy" id="1387313"/>
    <lineage>
        <taxon>Bacteria</taxon>
        <taxon>Bacillati</taxon>
        <taxon>Actinomycetota</taxon>
        <taxon>Actinomycetes</taxon>
        <taxon>Kitasatosporales</taxon>
        <taxon>Streptomycetaceae</taxon>
        <taxon>Streptantibioticus</taxon>
    </lineage>
</organism>
<accession>A0ABT1PFF3</accession>